<dbReference type="KEGG" id="vne:CFK40_16030"/>
<reference evidence="1 2" key="1">
    <citation type="journal article" date="2003" name="Int. J. Syst. Evol. Microbiol.">
        <title>Virgibacillus carmonensis sp. nov., Virgibacillus necropolis sp. nov. and Virgibacillus picturae sp. nov., three novel species isolated from deteriorated mural paintings, transfer of the species of the genus salibacillus to Virgibacillus, as Virgibacillus marismortui comb. nov. and Virgibacillus salexigens comb. nov., and emended description of the genus Virgibacillus.</title>
        <authorList>
            <person name="Heyrman J."/>
            <person name="Logan N.A."/>
            <person name="Busse H.J."/>
            <person name="Balcaen A."/>
            <person name="Lebbe L."/>
            <person name="Rodriguez-Diaz M."/>
            <person name="Swings J."/>
            <person name="De Vos P."/>
        </authorList>
    </citation>
    <scope>NUCLEOTIDE SEQUENCE [LARGE SCALE GENOMIC DNA]</scope>
    <source>
        <strain evidence="1 2">LMG 19488</strain>
    </source>
</reference>
<dbReference type="SUPFAM" id="SSF46785">
    <property type="entry name" value="Winged helix' DNA-binding domain"/>
    <property type="match status" value="1"/>
</dbReference>
<dbReference type="InterPro" id="IPR000944">
    <property type="entry name" value="Tscrpt_reg_Rrf2"/>
</dbReference>
<dbReference type="Proteomes" id="UP000204391">
    <property type="component" value="Chromosome"/>
</dbReference>
<dbReference type="GO" id="GO:0005829">
    <property type="term" value="C:cytosol"/>
    <property type="evidence" value="ECO:0007669"/>
    <property type="project" value="TreeGrafter"/>
</dbReference>
<dbReference type="PROSITE" id="PS51197">
    <property type="entry name" value="HTH_RRF2_2"/>
    <property type="match status" value="1"/>
</dbReference>
<dbReference type="InterPro" id="IPR036388">
    <property type="entry name" value="WH-like_DNA-bd_sf"/>
</dbReference>
<dbReference type="RefSeq" id="WP_089533415.1">
    <property type="nucleotide sequence ID" value="NZ_CP022437.1"/>
</dbReference>
<organism evidence="1 2">
    <name type="scientific">Virgibacillus necropolis</name>
    <dbReference type="NCBI Taxonomy" id="163877"/>
    <lineage>
        <taxon>Bacteria</taxon>
        <taxon>Bacillati</taxon>
        <taxon>Bacillota</taxon>
        <taxon>Bacilli</taxon>
        <taxon>Bacillales</taxon>
        <taxon>Bacillaceae</taxon>
        <taxon>Virgibacillus</taxon>
    </lineage>
</organism>
<dbReference type="InterPro" id="IPR036390">
    <property type="entry name" value="WH_DNA-bd_sf"/>
</dbReference>
<dbReference type="Pfam" id="PF02082">
    <property type="entry name" value="Rrf2"/>
    <property type="match status" value="1"/>
</dbReference>
<dbReference type="EMBL" id="CP022437">
    <property type="protein sequence ID" value="ASN06417.1"/>
    <property type="molecule type" value="Genomic_DNA"/>
</dbReference>
<evidence type="ECO:0000313" key="1">
    <source>
        <dbReference type="EMBL" id="ASN06417.1"/>
    </source>
</evidence>
<gene>
    <name evidence="1" type="ORF">CFK40_16030</name>
</gene>
<name>A0A221MFJ4_9BACI</name>
<dbReference type="GO" id="GO:0003700">
    <property type="term" value="F:DNA-binding transcription factor activity"/>
    <property type="evidence" value="ECO:0007669"/>
    <property type="project" value="TreeGrafter"/>
</dbReference>
<dbReference type="PANTHER" id="PTHR33221:SF15">
    <property type="entry name" value="HTH-TYPE TRANSCRIPTIONAL REGULATOR YWGB-RELATED"/>
    <property type="match status" value="1"/>
</dbReference>
<protein>
    <submittedName>
        <fullName evidence="1">Transcriptional regulator</fullName>
    </submittedName>
</protein>
<evidence type="ECO:0000313" key="2">
    <source>
        <dbReference type="Proteomes" id="UP000204391"/>
    </source>
</evidence>
<sequence>MKNNRLAVSIHILSLAALNARERVTSEFIAGSVHTNSVVIRRLTSKLKKAGLLTSQPGIPGVKLTRSPSETSLLDIHKAIYGKEESVFSIHQNPNPDCEVGANIQSTLNTTFDKVQDAIEKELSNQTLQDILDDLFA</sequence>
<dbReference type="OrthoDB" id="213028at2"/>
<accession>A0A221MFJ4</accession>
<dbReference type="Gene3D" id="1.10.10.10">
    <property type="entry name" value="Winged helix-like DNA-binding domain superfamily/Winged helix DNA-binding domain"/>
    <property type="match status" value="1"/>
</dbReference>
<proteinExistence type="predicted"/>
<dbReference type="AlphaFoldDB" id="A0A221MFJ4"/>
<keyword evidence="2" id="KW-1185">Reference proteome</keyword>
<dbReference type="PANTHER" id="PTHR33221">
    <property type="entry name" value="WINGED HELIX-TURN-HELIX TRANSCRIPTIONAL REGULATOR, RRF2 FAMILY"/>
    <property type="match status" value="1"/>
</dbReference>